<dbReference type="EMBL" id="MKVH01000013">
    <property type="protein sequence ID" value="OJX59321.1"/>
    <property type="molecule type" value="Genomic_DNA"/>
</dbReference>
<feature type="domain" description="Impact N-terminal" evidence="2">
    <location>
        <begin position="20"/>
        <end position="125"/>
    </location>
</feature>
<dbReference type="Proteomes" id="UP000184233">
    <property type="component" value="Unassembled WGS sequence"/>
</dbReference>
<dbReference type="AlphaFoldDB" id="A0A1M3L2D5"/>
<dbReference type="InterPro" id="IPR036956">
    <property type="entry name" value="Impact_N_sf"/>
</dbReference>
<dbReference type="PANTHER" id="PTHR16301:SF20">
    <property type="entry name" value="IMPACT FAMILY MEMBER YIGZ"/>
    <property type="match status" value="1"/>
</dbReference>
<dbReference type="SUPFAM" id="SSF54211">
    <property type="entry name" value="Ribosomal protein S5 domain 2-like"/>
    <property type="match status" value="1"/>
</dbReference>
<evidence type="ECO:0000256" key="1">
    <source>
        <dbReference type="ARBA" id="ARBA00007665"/>
    </source>
</evidence>
<sequence length="202" mass="22395">MATDEYWTVAAETRAEITIKRSVFLACALHSPAREDAMAYVERLRKEFFDAVHHCFAYRLGQHGLDYRMSDDGEPSGTAGKPILFCLQKAQLTDSVVVVVRYFGGIKLGTGGLARAYSEAATDVLASCPRRKVVQTRPLSIFCTYDDIARITGLLEELDIPFLPIYADAVTFDVDVPQSQVDFVIAQVTSRTNARAGYSLRD</sequence>
<dbReference type="GO" id="GO:0006446">
    <property type="term" value="P:regulation of translational initiation"/>
    <property type="evidence" value="ECO:0007669"/>
    <property type="project" value="TreeGrafter"/>
</dbReference>
<dbReference type="STRING" id="1895771.BGO89_02570"/>
<protein>
    <recommendedName>
        <fullName evidence="2">Impact N-terminal domain-containing protein</fullName>
    </recommendedName>
</protein>
<dbReference type="Pfam" id="PF01205">
    <property type="entry name" value="Impact_N"/>
    <property type="match status" value="1"/>
</dbReference>
<comment type="similarity">
    <text evidence="1">Belongs to the IMPACT family.</text>
</comment>
<dbReference type="InterPro" id="IPR020569">
    <property type="entry name" value="UPF0029_Impact_CS"/>
</dbReference>
<dbReference type="Gene3D" id="3.30.230.30">
    <property type="entry name" value="Impact, N-terminal domain"/>
    <property type="match status" value="1"/>
</dbReference>
<dbReference type="PANTHER" id="PTHR16301">
    <property type="entry name" value="IMPACT-RELATED"/>
    <property type="match status" value="1"/>
</dbReference>
<name>A0A1M3L2D5_9BACT</name>
<reference evidence="3 4" key="1">
    <citation type="submission" date="2016-09" db="EMBL/GenBank/DDBJ databases">
        <title>Genome-resolved meta-omics ties microbial dynamics to process performance in biotechnology for thiocyanate degradation.</title>
        <authorList>
            <person name="Kantor R.S."/>
            <person name="Huddy R.J."/>
            <person name="Iyer R."/>
            <person name="Thomas B.C."/>
            <person name="Brown C.T."/>
            <person name="Anantharaman K."/>
            <person name="Tringe S."/>
            <person name="Hettich R.L."/>
            <person name="Harrison S.T."/>
            <person name="Banfield J.F."/>
        </authorList>
    </citation>
    <scope>NUCLEOTIDE SEQUENCE [LARGE SCALE GENOMIC DNA]</scope>
    <source>
        <strain evidence="3">59-99</strain>
    </source>
</reference>
<proteinExistence type="inferred from homology"/>
<evidence type="ECO:0000313" key="3">
    <source>
        <dbReference type="EMBL" id="OJX59321.1"/>
    </source>
</evidence>
<dbReference type="InterPro" id="IPR001498">
    <property type="entry name" value="Impact_N"/>
</dbReference>
<dbReference type="PROSITE" id="PS00910">
    <property type="entry name" value="UPF0029"/>
    <property type="match status" value="1"/>
</dbReference>
<evidence type="ECO:0000259" key="2">
    <source>
        <dbReference type="Pfam" id="PF01205"/>
    </source>
</evidence>
<dbReference type="SUPFAM" id="SSF54980">
    <property type="entry name" value="EF-G C-terminal domain-like"/>
    <property type="match status" value="1"/>
</dbReference>
<dbReference type="GO" id="GO:0005737">
    <property type="term" value="C:cytoplasm"/>
    <property type="evidence" value="ECO:0007669"/>
    <property type="project" value="TreeGrafter"/>
</dbReference>
<comment type="caution">
    <text evidence="3">The sequence shown here is derived from an EMBL/GenBank/DDBJ whole genome shotgun (WGS) entry which is preliminary data.</text>
</comment>
<evidence type="ECO:0000313" key="4">
    <source>
        <dbReference type="Proteomes" id="UP000184233"/>
    </source>
</evidence>
<accession>A0A1M3L2D5</accession>
<dbReference type="InterPro" id="IPR020568">
    <property type="entry name" value="Ribosomal_Su5_D2-typ_SF"/>
</dbReference>
<dbReference type="InterPro" id="IPR035647">
    <property type="entry name" value="EFG_III/V"/>
</dbReference>
<dbReference type="InterPro" id="IPR023582">
    <property type="entry name" value="Impact"/>
</dbReference>
<organism evidence="3 4">
    <name type="scientific">Candidatus Kapaibacterium thiocyanatum</name>
    <dbReference type="NCBI Taxonomy" id="1895771"/>
    <lineage>
        <taxon>Bacteria</taxon>
        <taxon>Pseudomonadati</taxon>
        <taxon>Candidatus Kapaibacteriota</taxon>
        <taxon>Candidatus Kapaibacteriia</taxon>
        <taxon>Candidatus Kapaibacteriales</taxon>
        <taxon>Candidatus Kapaibacteriaceae</taxon>
        <taxon>Candidatus Kapaibacterium</taxon>
    </lineage>
</organism>
<gene>
    <name evidence="3" type="ORF">BGO89_02570</name>
</gene>